<evidence type="ECO:0000313" key="1">
    <source>
        <dbReference type="EMBL" id="NEU69773.1"/>
    </source>
</evidence>
<name>A0A6M0IS05_9BACT</name>
<organism evidence="1 2">
    <name type="scientific">Spirosoma agri</name>
    <dbReference type="NCBI Taxonomy" id="1987381"/>
    <lineage>
        <taxon>Bacteria</taxon>
        <taxon>Pseudomonadati</taxon>
        <taxon>Bacteroidota</taxon>
        <taxon>Cytophagia</taxon>
        <taxon>Cytophagales</taxon>
        <taxon>Cytophagaceae</taxon>
        <taxon>Spirosoma</taxon>
    </lineage>
</organism>
<gene>
    <name evidence="1" type="ORF">GK091_23030</name>
</gene>
<accession>A0A6M0IS05</accession>
<dbReference type="EMBL" id="JAAGNZ010000002">
    <property type="protein sequence ID" value="NEU69773.1"/>
    <property type="molecule type" value="Genomic_DNA"/>
</dbReference>
<evidence type="ECO:0000313" key="2">
    <source>
        <dbReference type="Proteomes" id="UP000477386"/>
    </source>
</evidence>
<dbReference type="AlphaFoldDB" id="A0A6M0IS05"/>
<protein>
    <submittedName>
        <fullName evidence="1">Uncharacterized protein</fullName>
    </submittedName>
</protein>
<proteinExistence type="predicted"/>
<sequence>MKTIALNKKASMAALSDDLFFDENDGDFDDNWIVSANDIFGVFDPLTDETDLTTYYEQAA</sequence>
<dbReference type="RefSeq" id="WP_164042435.1">
    <property type="nucleotide sequence ID" value="NZ_JAAGNZ010000002.1"/>
</dbReference>
<reference evidence="1 2" key="1">
    <citation type="submission" date="2020-02" db="EMBL/GenBank/DDBJ databases">
        <title>Draft genome sequence of two Spirosoma agri KCTC 52727 and Spirosoma terrae KCTC 52035.</title>
        <authorList>
            <person name="Rojas J."/>
            <person name="Ambika Manirajan B."/>
            <person name="Ratering S."/>
            <person name="Suarez C."/>
            <person name="Schnell S."/>
        </authorList>
    </citation>
    <scope>NUCLEOTIDE SEQUENCE [LARGE SCALE GENOMIC DNA]</scope>
    <source>
        <strain evidence="1 2">KCTC 52727</strain>
    </source>
</reference>
<comment type="caution">
    <text evidence="1">The sequence shown here is derived from an EMBL/GenBank/DDBJ whole genome shotgun (WGS) entry which is preliminary data.</text>
</comment>
<dbReference type="Proteomes" id="UP000477386">
    <property type="component" value="Unassembled WGS sequence"/>
</dbReference>
<keyword evidence="2" id="KW-1185">Reference proteome</keyword>